<gene>
    <name evidence="5" type="ORF">FN846DRAFT_900489</name>
</gene>
<keyword evidence="6" id="KW-1185">Reference proteome</keyword>
<dbReference type="PANTHER" id="PTHR15074">
    <property type="entry name" value="METHYL-CPG-BINDING PROTEIN"/>
    <property type="match status" value="1"/>
</dbReference>
<evidence type="ECO:0000256" key="1">
    <source>
        <dbReference type="ARBA" id="ARBA00004123"/>
    </source>
</evidence>
<proteinExistence type="predicted"/>
<dbReference type="GO" id="GO:0003824">
    <property type="term" value="F:catalytic activity"/>
    <property type="evidence" value="ECO:0007669"/>
    <property type="project" value="InterPro"/>
</dbReference>
<dbReference type="Pfam" id="PF00730">
    <property type="entry name" value="HhH-GPD"/>
    <property type="match status" value="1"/>
</dbReference>
<dbReference type="GO" id="GO:0005634">
    <property type="term" value="C:nucleus"/>
    <property type="evidence" value="ECO:0007669"/>
    <property type="project" value="UniProtKB-SubCell"/>
</dbReference>
<evidence type="ECO:0000256" key="3">
    <source>
        <dbReference type="SAM" id="MobiDB-lite"/>
    </source>
</evidence>
<dbReference type="SMART" id="SM00478">
    <property type="entry name" value="ENDO3c"/>
    <property type="match status" value="1"/>
</dbReference>
<protein>
    <submittedName>
        <fullName evidence="5">DNA glycosylase</fullName>
    </submittedName>
</protein>
<reference evidence="5 6" key="1">
    <citation type="submission" date="2019-09" db="EMBL/GenBank/DDBJ databases">
        <title>Draft genome of the ectomycorrhizal ascomycete Sphaerosporella brunnea.</title>
        <authorList>
            <consortium name="DOE Joint Genome Institute"/>
            <person name="Benucci G.M."/>
            <person name="Marozzi G."/>
            <person name="Antonielli L."/>
            <person name="Sanchez S."/>
            <person name="Marco P."/>
            <person name="Wang X."/>
            <person name="Falini L.B."/>
            <person name="Barry K."/>
            <person name="Haridas S."/>
            <person name="Lipzen A."/>
            <person name="Labutti K."/>
            <person name="Grigoriev I.V."/>
            <person name="Murat C."/>
            <person name="Martin F."/>
            <person name="Albertini E."/>
            <person name="Donnini D."/>
            <person name="Bonito G."/>
        </authorList>
    </citation>
    <scope>NUCLEOTIDE SEQUENCE [LARGE SCALE GENOMIC DNA]</scope>
    <source>
        <strain evidence="5 6">Sb_GMNB300</strain>
    </source>
</reference>
<evidence type="ECO:0000313" key="5">
    <source>
        <dbReference type="EMBL" id="KAA8895779.1"/>
    </source>
</evidence>
<dbReference type="GO" id="GO:0006285">
    <property type="term" value="P:base-excision repair, AP site formation"/>
    <property type="evidence" value="ECO:0007669"/>
    <property type="project" value="UniProtKB-ARBA"/>
</dbReference>
<evidence type="ECO:0000313" key="6">
    <source>
        <dbReference type="Proteomes" id="UP000326924"/>
    </source>
</evidence>
<dbReference type="SUPFAM" id="SSF48150">
    <property type="entry name" value="DNA-glycosylase"/>
    <property type="match status" value="1"/>
</dbReference>
<comment type="subcellular location">
    <subcellularLocation>
        <location evidence="1">Nucleus</location>
    </subcellularLocation>
</comment>
<evidence type="ECO:0000259" key="4">
    <source>
        <dbReference type="SMART" id="SM00478"/>
    </source>
</evidence>
<feature type="compositionally biased region" description="Basic residues" evidence="3">
    <location>
        <begin position="27"/>
        <end position="39"/>
    </location>
</feature>
<dbReference type="InParanoid" id="A0A5J5EL21"/>
<name>A0A5J5EL21_9PEZI</name>
<dbReference type="AlphaFoldDB" id="A0A5J5EL21"/>
<accession>A0A5J5EL21</accession>
<keyword evidence="2" id="KW-0539">Nucleus</keyword>
<dbReference type="InterPro" id="IPR011257">
    <property type="entry name" value="DNA_glycosylase"/>
</dbReference>
<sequence>MKRLHLRSGGADLGRLKPCLRISPPQPRRRKHQWPRNRARGPTPQNHQTEKKGRAPKGISAIPWPPFTAQRFGLIQEELQEKPFHLLISTVFLNKTKGSVAKPILSRFLELYPTPEILSNASQEEVEELIRPLGLQRTRAERLVKMGKVWLANPPVADQGTVKYNYPPRNTRPFPIDGREPHGVVQKQQWEIGHIPGVGAYALDSWRIFCRDRLRGVEAGPGQDEAEEEWKRVVPNDKELRAYCRWRWAQEGQRWEEEGDGWGRAGASDGEGAESEKIMVET</sequence>
<feature type="domain" description="HhH-GPD" evidence="4">
    <location>
        <begin position="92"/>
        <end position="251"/>
    </location>
</feature>
<dbReference type="Gene3D" id="1.10.340.30">
    <property type="entry name" value="Hypothetical protein, domain 2"/>
    <property type="match status" value="1"/>
</dbReference>
<dbReference type="OrthoDB" id="10265068at2759"/>
<dbReference type="InterPro" id="IPR003265">
    <property type="entry name" value="HhH-GPD_domain"/>
</dbReference>
<dbReference type="PANTHER" id="PTHR15074:SF0">
    <property type="entry name" value="METHYL-CPG-BINDING DOMAIN PROTEIN 4-LIKE PROTEIN"/>
    <property type="match status" value="1"/>
</dbReference>
<dbReference type="InterPro" id="IPR045138">
    <property type="entry name" value="MeCP2/MBD4"/>
</dbReference>
<comment type="caution">
    <text evidence="5">The sequence shown here is derived from an EMBL/GenBank/DDBJ whole genome shotgun (WGS) entry which is preliminary data.</text>
</comment>
<evidence type="ECO:0000256" key="2">
    <source>
        <dbReference type="ARBA" id="ARBA00023242"/>
    </source>
</evidence>
<feature type="region of interest" description="Disordered" evidence="3">
    <location>
        <begin position="1"/>
        <end position="60"/>
    </location>
</feature>
<dbReference type="Proteomes" id="UP000326924">
    <property type="component" value="Unassembled WGS sequence"/>
</dbReference>
<feature type="region of interest" description="Disordered" evidence="3">
    <location>
        <begin position="252"/>
        <end position="282"/>
    </location>
</feature>
<organism evidence="5 6">
    <name type="scientific">Sphaerosporella brunnea</name>
    <dbReference type="NCBI Taxonomy" id="1250544"/>
    <lineage>
        <taxon>Eukaryota</taxon>
        <taxon>Fungi</taxon>
        <taxon>Dikarya</taxon>
        <taxon>Ascomycota</taxon>
        <taxon>Pezizomycotina</taxon>
        <taxon>Pezizomycetes</taxon>
        <taxon>Pezizales</taxon>
        <taxon>Pyronemataceae</taxon>
        <taxon>Sphaerosporella</taxon>
    </lineage>
</organism>
<dbReference type="EMBL" id="VXIS01000245">
    <property type="protein sequence ID" value="KAA8895779.1"/>
    <property type="molecule type" value="Genomic_DNA"/>
</dbReference>
<dbReference type="GO" id="GO:0003677">
    <property type="term" value="F:DNA binding"/>
    <property type="evidence" value="ECO:0007669"/>
    <property type="project" value="InterPro"/>
</dbReference>